<evidence type="ECO:0000313" key="3">
    <source>
        <dbReference type="Proteomes" id="UP000235347"/>
    </source>
</evidence>
<dbReference type="Gene3D" id="3.30.2130.10">
    <property type="entry name" value="VC0802-like"/>
    <property type="match status" value="1"/>
</dbReference>
<gene>
    <name evidence="2" type="ORF">C0Z19_18600</name>
</gene>
<dbReference type="PANTHER" id="PTHR39199:SF1">
    <property type="entry name" value="BLR5128 PROTEIN"/>
    <property type="match status" value="1"/>
</dbReference>
<dbReference type="AlphaFoldDB" id="A0A2N7VWA9"/>
<reference evidence="2 3" key="1">
    <citation type="submission" date="2018-01" db="EMBL/GenBank/DDBJ databases">
        <title>Whole genome analyses suggest that Burkholderia sensu lato contains two further novel genera in the rhizoxinica-symbiotica group Mycetohabitans gen. nov., and Trinickia gen. nov.: implications for the evolution of diazotrophy and nodulation in the Burkholderiaceae.</title>
        <authorList>
            <person name="Estrada-de los Santos P."/>
            <person name="Palmer M."/>
            <person name="Chavez-Ramirez B."/>
            <person name="Beukes C."/>
            <person name="Steenkamp E.T."/>
            <person name="Hirsch A.M."/>
            <person name="Manyaka P."/>
            <person name="Maluk M."/>
            <person name="Lafos M."/>
            <person name="Crook M."/>
            <person name="Gross E."/>
            <person name="Simon M.F."/>
            <person name="Bueno dos Reis Junior F."/>
            <person name="Poole P.S."/>
            <person name="Venter S.N."/>
            <person name="James E.K."/>
        </authorList>
    </citation>
    <scope>NUCLEOTIDE SEQUENCE [LARGE SCALE GENOMIC DNA]</scope>
    <source>
        <strain evidence="2 3">GP25-8</strain>
    </source>
</reference>
<evidence type="ECO:0000259" key="1">
    <source>
        <dbReference type="Pfam" id="PF10000"/>
    </source>
</evidence>
<dbReference type="InterPro" id="IPR045865">
    <property type="entry name" value="ACT-like_dom_sf"/>
</dbReference>
<evidence type="ECO:0000313" key="2">
    <source>
        <dbReference type="EMBL" id="PMS21438.1"/>
    </source>
</evidence>
<feature type="domain" description="DUF2241" evidence="1">
    <location>
        <begin position="3"/>
        <end position="70"/>
    </location>
</feature>
<comment type="caution">
    <text evidence="2">The sequence shown here is derived from an EMBL/GenBank/DDBJ whole genome shotgun (WGS) entry which is preliminary data.</text>
</comment>
<dbReference type="PANTHER" id="PTHR39199">
    <property type="entry name" value="BLR5128 PROTEIN"/>
    <property type="match status" value="1"/>
</dbReference>
<protein>
    <submittedName>
        <fullName evidence="2">Ribonuclease H</fullName>
    </submittedName>
</protein>
<dbReference type="Pfam" id="PF10000">
    <property type="entry name" value="ACT_3"/>
    <property type="match status" value="1"/>
</dbReference>
<dbReference type="RefSeq" id="WP_102611305.1">
    <property type="nucleotide sequence ID" value="NZ_CADIKD010000012.1"/>
</dbReference>
<name>A0A2N7VWA9_9BURK</name>
<dbReference type="InterPro" id="IPR018717">
    <property type="entry name" value="DUF2241"/>
</dbReference>
<dbReference type="Proteomes" id="UP000235347">
    <property type="component" value="Unassembled WGS sequence"/>
</dbReference>
<dbReference type="SUPFAM" id="SSF55021">
    <property type="entry name" value="ACT-like"/>
    <property type="match status" value="2"/>
</dbReference>
<sequence length="135" mass="14610">MGGKRDLTTLLSDMTPVIARPTYVYCTFPDRRLPVGVEAICQFSESEGLTAIIDKSDAERLNIAYEFAARMITLTVHSDLAAVGFLSVVFATLANAGIACNAVSAYHHDHLFVPDERSDEAMSLLQSLSEGGGKR</sequence>
<organism evidence="2 3">
    <name type="scientific">Trinickia soli</name>
    <dbReference type="NCBI Taxonomy" id="380675"/>
    <lineage>
        <taxon>Bacteria</taxon>
        <taxon>Pseudomonadati</taxon>
        <taxon>Pseudomonadota</taxon>
        <taxon>Betaproteobacteria</taxon>
        <taxon>Burkholderiales</taxon>
        <taxon>Burkholderiaceae</taxon>
        <taxon>Trinickia</taxon>
    </lineage>
</organism>
<proteinExistence type="predicted"/>
<dbReference type="EMBL" id="PNYB01000016">
    <property type="protein sequence ID" value="PMS21438.1"/>
    <property type="molecule type" value="Genomic_DNA"/>
</dbReference>
<accession>A0A2N7VWA9</accession>
<keyword evidence="3" id="KW-1185">Reference proteome</keyword>